<evidence type="ECO:0000313" key="1">
    <source>
        <dbReference type="EMBL" id="CAH0379945.1"/>
    </source>
</evidence>
<dbReference type="Pfam" id="PF05990">
    <property type="entry name" value="DUF900"/>
    <property type="match status" value="1"/>
</dbReference>
<evidence type="ECO:0000313" key="2">
    <source>
        <dbReference type="Proteomes" id="UP000789595"/>
    </source>
</evidence>
<gene>
    <name evidence="1" type="ORF">PECAL_6P15820</name>
</gene>
<evidence type="ECO:0008006" key="3">
    <source>
        <dbReference type="Google" id="ProtNLM"/>
    </source>
</evidence>
<dbReference type="EMBL" id="CAKKNE010000006">
    <property type="protein sequence ID" value="CAH0379945.1"/>
    <property type="molecule type" value="Genomic_DNA"/>
</dbReference>
<dbReference type="AlphaFoldDB" id="A0A8J2X530"/>
<comment type="caution">
    <text evidence="1">The sequence shown here is derived from an EMBL/GenBank/DDBJ whole genome shotgun (WGS) entry which is preliminary data.</text>
</comment>
<accession>A0A8J2X530</accession>
<dbReference type="InterPro" id="IPR010297">
    <property type="entry name" value="DUF900_hydrolase"/>
</dbReference>
<keyword evidence="2" id="KW-1185">Reference proteome</keyword>
<proteinExistence type="predicted"/>
<name>A0A8J2X530_9STRA</name>
<protein>
    <recommendedName>
        <fullName evidence="3">Alpha/beta hydrolase</fullName>
    </recommendedName>
</protein>
<reference evidence="1" key="1">
    <citation type="submission" date="2021-11" db="EMBL/GenBank/DDBJ databases">
        <authorList>
            <consortium name="Genoscope - CEA"/>
            <person name="William W."/>
        </authorList>
    </citation>
    <scope>NUCLEOTIDE SEQUENCE</scope>
</reference>
<organism evidence="1 2">
    <name type="scientific">Pelagomonas calceolata</name>
    <dbReference type="NCBI Taxonomy" id="35677"/>
    <lineage>
        <taxon>Eukaryota</taxon>
        <taxon>Sar</taxon>
        <taxon>Stramenopiles</taxon>
        <taxon>Ochrophyta</taxon>
        <taxon>Pelagophyceae</taxon>
        <taxon>Pelagomonadales</taxon>
        <taxon>Pelagomonadaceae</taxon>
        <taxon>Pelagomonas</taxon>
    </lineage>
</organism>
<dbReference type="Proteomes" id="UP000789595">
    <property type="component" value="Unassembled WGS sequence"/>
</dbReference>
<sequence length="439" mass="48630">MATRETPRGVEATGFADPEKKLIENCPLVITTIECRPKDKKTYEFDYKIAGDPKDKDALFLKDIRESTRKEEGSGFFSCGGTTYKVYEGTAVDNLGTVIDEIADQRGASHCILYAHGLGSDPENTIKTAGDMNDYFSKGDEGKRAFVVPICWPAEEKKVTCREGPMAFVHSYVGQKEDAKGAATAMRSVLQSLNEAKANRKKPMHTKIAMMAHSMGNFVLKRFAPEGSDFKPDDFKFCACFMVAADVRSSTFSECPEAYVPKEKAVKEKLVKESDKPPVDDKGNVIKDANGHVKNFDHDGVDICRVVDGKVHIVHHSGDLALLGRRFPMFGNTGKNDFWLGRRALGKDGPDFKGKPLDCDECLHPKTSEEPYVSGHLVDESSLHPDCQGKKLVWTDGKYFHNEFGFGRDPLGHSYQYGAKICDYYLGALGLPKPSDPKK</sequence>